<reference evidence="3 4" key="1">
    <citation type="submission" date="2017-11" db="EMBL/GenBank/DDBJ databases">
        <title>Bradyrhizobium forestalis sp. nov., an efficient nitrogen-fixing bacterium isolated from nodules of forest legume species in the Amazon.</title>
        <authorList>
            <person name="Costa E.M."/>
            <person name="Guimaraes A."/>
            <person name="Carvalho T.S."/>
            <person name="Rodrigues T.L."/>
            <person name="Ribeiro P.R.A."/>
            <person name="Lebbe L."/>
            <person name="Willems A."/>
            <person name="Moreira F.M.S."/>
        </authorList>
    </citation>
    <scope>NUCLEOTIDE SEQUENCE [LARGE SCALE GENOMIC DNA]</scope>
    <source>
        <strain evidence="3 4">INPA54B</strain>
    </source>
</reference>
<accession>A0A2M8R7R0</accession>
<feature type="region of interest" description="Disordered" evidence="1">
    <location>
        <begin position="267"/>
        <end position="291"/>
    </location>
</feature>
<name>A0A2M8R7R0_9BRAD</name>
<feature type="region of interest" description="Disordered" evidence="1">
    <location>
        <begin position="135"/>
        <end position="184"/>
    </location>
</feature>
<dbReference type="InterPro" id="IPR035897">
    <property type="entry name" value="Toll_tir_struct_dom_sf"/>
</dbReference>
<gene>
    <name evidence="3" type="ORF">CVM73_17560</name>
</gene>
<dbReference type="InterPro" id="IPR000157">
    <property type="entry name" value="TIR_dom"/>
</dbReference>
<dbReference type="Proteomes" id="UP000231194">
    <property type="component" value="Unassembled WGS sequence"/>
</dbReference>
<keyword evidence="4" id="KW-1185">Reference proteome</keyword>
<dbReference type="GO" id="GO:0007165">
    <property type="term" value="P:signal transduction"/>
    <property type="evidence" value="ECO:0007669"/>
    <property type="project" value="InterPro"/>
</dbReference>
<comment type="caution">
    <text evidence="3">The sequence shown here is derived from an EMBL/GenBank/DDBJ whole genome shotgun (WGS) entry which is preliminary data.</text>
</comment>
<evidence type="ECO:0000256" key="1">
    <source>
        <dbReference type="SAM" id="MobiDB-lite"/>
    </source>
</evidence>
<feature type="domain" description="TIR" evidence="2">
    <location>
        <begin position="14"/>
        <end position="119"/>
    </location>
</feature>
<evidence type="ECO:0000313" key="4">
    <source>
        <dbReference type="Proteomes" id="UP000231194"/>
    </source>
</evidence>
<dbReference type="EMBL" id="PGVG01000013">
    <property type="protein sequence ID" value="PJG53867.1"/>
    <property type="molecule type" value="Genomic_DNA"/>
</dbReference>
<evidence type="ECO:0000313" key="3">
    <source>
        <dbReference type="EMBL" id="PJG53867.1"/>
    </source>
</evidence>
<evidence type="ECO:0000259" key="2">
    <source>
        <dbReference type="Pfam" id="PF13676"/>
    </source>
</evidence>
<dbReference type="SUPFAM" id="SSF52200">
    <property type="entry name" value="Toll/Interleukin receptor TIR domain"/>
    <property type="match status" value="1"/>
</dbReference>
<proteinExistence type="predicted"/>
<sequence>MPGRLFEGWRLADIFFSYAKVDRAQIEPIIHALETEWTVWWDDDLQIAGSFSEEIEEELNRASCTIVAWSKASTKSKYVLDEAGLANDAGKLVPISLDSAKPPLGFRGIQTGDFSRWQGDRNAPEFIKLRHAIQKRVGGQPAPAKPTSSPGDEPPGSASPRPVQELQPGDVLEPSRHEPGGGKPRSFQGWLIGLALAMAASIAAVTVMLNWPQASRPPITVVTPTPIPTAASTATAFNGIAIYLHSKRPQQQIDQLLAKLREAGFEQVHPDRDVDNDNKPDSVSPRSGVDYRAGDAKSLAAATKAAEITNELLGTGIKPRPQTMEANKLGIWLPYRGDYTASLVFAGDFNRDRDIRPFAREVGALGWKWQEPTAGGGTRNEAAARMCEVRYGSPSDRPYAELLAKDITGIAAPAGATRVAPGGVSVKVDSSVAASSLQIWIGSGICR</sequence>
<dbReference type="Pfam" id="PF13676">
    <property type="entry name" value="TIR_2"/>
    <property type="match status" value="1"/>
</dbReference>
<dbReference type="Gene3D" id="3.40.50.10140">
    <property type="entry name" value="Toll/interleukin-1 receptor homology (TIR) domain"/>
    <property type="match status" value="1"/>
</dbReference>
<dbReference type="AlphaFoldDB" id="A0A2M8R7R0"/>
<feature type="compositionally biased region" description="Basic and acidic residues" evidence="1">
    <location>
        <begin position="267"/>
        <end position="280"/>
    </location>
</feature>
<organism evidence="3 4">
    <name type="scientific">Bradyrhizobium forestalis</name>
    <dbReference type="NCBI Taxonomy" id="1419263"/>
    <lineage>
        <taxon>Bacteria</taxon>
        <taxon>Pseudomonadati</taxon>
        <taxon>Pseudomonadota</taxon>
        <taxon>Alphaproteobacteria</taxon>
        <taxon>Hyphomicrobiales</taxon>
        <taxon>Nitrobacteraceae</taxon>
        <taxon>Bradyrhizobium</taxon>
    </lineage>
</organism>
<protein>
    <recommendedName>
        <fullName evidence="2">TIR domain-containing protein</fullName>
    </recommendedName>
</protein>